<dbReference type="InterPro" id="IPR058512">
    <property type="entry name" value="DUF8199"/>
</dbReference>
<name>A0A3N6PK56_9CYAN</name>
<dbReference type="OrthoDB" id="1493875at2"/>
<protein>
    <submittedName>
        <fullName evidence="1">Uncharacterized protein</fullName>
    </submittedName>
</protein>
<dbReference type="Proteomes" id="UP000269154">
    <property type="component" value="Unassembled WGS sequence"/>
</dbReference>
<evidence type="ECO:0000313" key="1">
    <source>
        <dbReference type="EMBL" id="RQH27635.1"/>
    </source>
</evidence>
<evidence type="ECO:0000313" key="2">
    <source>
        <dbReference type="Proteomes" id="UP000269154"/>
    </source>
</evidence>
<dbReference type="NCBIfam" id="NF047658">
    <property type="entry name" value="HYC_CC_PP"/>
    <property type="match status" value="1"/>
</dbReference>
<accession>A0A3N6PK56</accession>
<dbReference type="Pfam" id="PF26622">
    <property type="entry name" value="DUF8199"/>
    <property type="match status" value="1"/>
</dbReference>
<proteinExistence type="predicted"/>
<reference evidence="1 2" key="1">
    <citation type="journal article" date="2018" name="ACS Chem. Biol.">
        <title>Ketoreductase domain dysfunction expands chemodiversity: malyngamide biosynthesis in the cyanobacterium Okeania hirsuta.</title>
        <authorList>
            <person name="Moss N.A."/>
            <person name="Leao T."/>
            <person name="Rankin M."/>
            <person name="McCullough T.M."/>
            <person name="Qu P."/>
            <person name="Korobeynikov A."/>
            <person name="Smith J.L."/>
            <person name="Gerwick L."/>
            <person name="Gerwick W.H."/>
        </authorList>
    </citation>
    <scope>NUCLEOTIDE SEQUENCE [LARGE SCALE GENOMIC DNA]</scope>
    <source>
        <strain evidence="1 2">PAB10Feb10-1</strain>
    </source>
</reference>
<dbReference type="RefSeq" id="WP_124155449.1">
    <property type="nucleotide sequence ID" value="NZ_RCBY01000237.1"/>
</dbReference>
<gene>
    <name evidence="1" type="ORF">D5R40_26810</name>
</gene>
<dbReference type="AlphaFoldDB" id="A0A3N6PK56"/>
<keyword evidence="2" id="KW-1185">Reference proteome</keyword>
<sequence length="129" mass="14530">MFRQIAHISLALLLFISTTGVVVNKHFCQNELKSVALFVKAKACHNKKVKKPCPIHGYMMVEEDSPSDKGCCDDETEIVKNEEEQVTPTLSEDIHVSSALVATLFVALQLEVPQLDQQTIHYLNYKPPY</sequence>
<comment type="caution">
    <text evidence="1">The sequence shown here is derived from an EMBL/GenBank/DDBJ whole genome shotgun (WGS) entry which is preliminary data.</text>
</comment>
<dbReference type="EMBL" id="RCBY01000237">
    <property type="protein sequence ID" value="RQH27635.1"/>
    <property type="molecule type" value="Genomic_DNA"/>
</dbReference>
<organism evidence="1 2">
    <name type="scientific">Okeania hirsuta</name>
    <dbReference type="NCBI Taxonomy" id="1458930"/>
    <lineage>
        <taxon>Bacteria</taxon>
        <taxon>Bacillati</taxon>
        <taxon>Cyanobacteriota</taxon>
        <taxon>Cyanophyceae</taxon>
        <taxon>Oscillatoriophycideae</taxon>
        <taxon>Oscillatoriales</taxon>
        <taxon>Microcoleaceae</taxon>
        <taxon>Okeania</taxon>
    </lineage>
</organism>
<dbReference type="InterPro" id="IPR058060">
    <property type="entry name" value="HYC_CC_PP"/>
</dbReference>